<proteinExistence type="predicted"/>
<protein>
    <submittedName>
        <fullName evidence="2">Alcohol dehydrogenase, class IV</fullName>
    </submittedName>
</protein>
<organism evidence="2 3">
    <name type="scientific">Bifidobacterium gallicum DSM 20093 = LMG 11596</name>
    <dbReference type="NCBI Taxonomy" id="561180"/>
    <lineage>
        <taxon>Bacteria</taxon>
        <taxon>Bacillati</taxon>
        <taxon>Actinomycetota</taxon>
        <taxon>Actinomycetes</taxon>
        <taxon>Bifidobacteriales</taxon>
        <taxon>Bifidobacteriaceae</taxon>
        <taxon>Bifidobacterium</taxon>
    </lineage>
</organism>
<accession>A0A087AK90</accession>
<dbReference type="EMBL" id="JGYW01000004">
    <property type="protein sequence ID" value="KFI59190.1"/>
    <property type="molecule type" value="Genomic_DNA"/>
</dbReference>
<evidence type="ECO:0000256" key="1">
    <source>
        <dbReference type="SAM" id="Phobius"/>
    </source>
</evidence>
<evidence type="ECO:0000313" key="3">
    <source>
        <dbReference type="Proteomes" id="UP000029074"/>
    </source>
</evidence>
<feature type="transmembrane region" description="Helical" evidence="1">
    <location>
        <begin position="125"/>
        <end position="147"/>
    </location>
</feature>
<evidence type="ECO:0000313" key="2">
    <source>
        <dbReference type="EMBL" id="KFI59190.1"/>
    </source>
</evidence>
<keyword evidence="1" id="KW-0472">Membrane</keyword>
<feature type="transmembrane region" description="Helical" evidence="1">
    <location>
        <begin position="29"/>
        <end position="49"/>
    </location>
</feature>
<keyword evidence="3" id="KW-1185">Reference proteome</keyword>
<reference evidence="2 3" key="1">
    <citation type="submission" date="2014-03" db="EMBL/GenBank/DDBJ databases">
        <title>Genomics of Bifidobacteria.</title>
        <authorList>
            <person name="Ventura M."/>
            <person name="Milani C."/>
            <person name="Lugli G.A."/>
        </authorList>
    </citation>
    <scope>NUCLEOTIDE SEQUENCE [LARGE SCALE GENOMIC DNA]</scope>
    <source>
        <strain evidence="2 3">LMG 11596</strain>
    </source>
</reference>
<dbReference type="Proteomes" id="UP000029074">
    <property type="component" value="Unassembled WGS sequence"/>
</dbReference>
<dbReference type="AlphaFoldDB" id="A0A087AK90"/>
<feature type="transmembrane region" description="Helical" evidence="1">
    <location>
        <begin position="61"/>
        <end position="78"/>
    </location>
</feature>
<feature type="transmembrane region" description="Helical" evidence="1">
    <location>
        <begin position="85"/>
        <end position="105"/>
    </location>
</feature>
<gene>
    <name evidence="2" type="ORF">BGLCM_0781</name>
</gene>
<comment type="caution">
    <text evidence="2">The sequence shown here is derived from an EMBL/GenBank/DDBJ whole genome shotgun (WGS) entry which is preliminary data.</text>
</comment>
<name>A0A087AK90_9BIFI</name>
<sequence length="195" mass="20797">MRCWGSSVRLMDMTGQTHHAFPAPWSHRIGIWGGMLITVASAIATGIIGTLTHRIGATQNLPIGLVLGFVLVGMSAWCARSRGGITGLAVHLIFSSAIVGFMAVYGPGGDVLIPMAISGATLPFLSRNCGMIWFFGVVVMQIVMALLPARWFFIPNGDAGADDGNEARAAHFSHVTKTSGQGFAAYHVPHRPRRQ</sequence>
<keyword evidence="1" id="KW-1133">Transmembrane helix</keyword>
<keyword evidence="1" id="KW-0812">Transmembrane</keyword>